<sequence length="228" mass="26496">MSKFLNTTAINYHLEELIKSASERLILISPYLKLNSRIKELLEDKDRMKIDIRVVYGKSELQPEEISWLNNLSFVRTSFCQNLHAKCYLNERSAIITSLNLYEFSQVNNNEMGILIERDQSECVYKDTYEECQRIIRISDEVKMSIEKVATQTEESEEADTQKLTTSKLAKQHKLKTSEFLEKLEDLGYLESSGDGFKLTSKATDIGAEQKYSKRFGSYFIWPESIKI</sequence>
<dbReference type="InterPro" id="IPR025202">
    <property type="entry name" value="PLD-like_dom"/>
</dbReference>
<feature type="domain" description="Phospholipase D-like" evidence="1">
    <location>
        <begin position="15"/>
        <end position="120"/>
    </location>
</feature>
<dbReference type="EMBL" id="JASJUT010000003">
    <property type="protein sequence ID" value="MDK2595409.1"/>
    <property type="molecule type" value="Genomic_DNA"/>
</dbReference>
<protein>
    <submittedName>
        <fullName evidence="2">Phospholipase D family protein</fullName>
    </submittedName>
</protein>
<dbReference type="Pfam" id="PF13091">
    <property type="entry name" value="PLDc_2"/>
    <property type="match status" value="1"/>
</dbReference>
<dbReference type="Gene3D" id="3.30.870.10">
    <property type="entry name" value="Endonuclease Chain A"/>
    <property type="match status" value="1"/>
</dbReference>
<dbReference type="SUPFAM" id="SSF56024">
    <property type="entry name" value="Phospholipase D/nuclease"/>
    <property type="match status" value="1"/>
</dbReference>
<gene>
    <name evidence="2" type="ORF">QNM18_10170</name>
</gene>
<evidence type="ECO:0000313" key="3">
    <source>
        <dbReference type="Proteomes" id="UP001231915"/>
    </source>
</evidence>
<proteinExistence type="predicted"/>
<evidence type="ECO:0000313" key="2">
    <source>
        <dbReference type="EMBL" id="MDK2595409.1"/>
    </source>
</evidence>
<reference evidence="2 3" key="1">
    <citation type="submission" date="2023-05" db="EMBL/GenBank/DDBJ databases">
        <title>Pseudoalteromonas ardens sp. nov., Pseudoalteromonas obscura sp. nov., and Pseudoalteromonas umbrosa sp. nov., isolated from the coral Montipora capitata.</title>
        <authorList>
            <person name="Thomas E.M."/>
            <person name="Smith E.M."/>
            <person name="Papke E."/>
            <person name="Shlafstein M.D."/>
            <person name="Oline D.K."/>
            <person name="Videau P."/>
            <person name="Saw J.H."/>
            <person name="Strangman W.K."/>
            <person name="Ushijima B."/>
        </authorList>
    </citation>
    <scope>NUCLEOTIDE SEQUENCE [LARGE SCALE GENOMIC DNA]</scope>
    <source>
        <strain evidence="2 3">P94</strain>
    </source>
</reference>
<accession>A0ABT7EK48</accession>
<dbReference type="Proteomes" id="UP001231915">
    <property type="component" value="Unassembled WGS sequence"/>
</dbReference>
<organism evidence="2 3">
    <name type="scientific">Pseudoalteromonas obscura</name>
    <dbReference type="NCBI Taxonomy" id="3048491"/>
    <lineage>
        <taxon>Bacteria</taxon>
        <taxon>Pseudomonadati</taxon>
        <taxon>Pseudomonadota</taxon>
        <taxon>Gammaproteobacteria</taxon>
        <taxon>Alteromonadales</taxon>
        <taxon>Pseudoalteromonadaceae</taxon>
        <taxon>Pseudoalteromonas</taxon>
    </lineage>
</organism>
<comment type="caution">
    <text evidence="2">The sequence shown here is derived from an EMBL/GenBank/DDBJ whole genome shotgun (WGS) entry which is preliminary data.</text>
</comment>
<dbReference type="RefSeq" id="WP_284137117.1">
    <property type="nucleotide sequence ID" value="NZ_JASJUT010000003.1"/>
</dbReference>
<evidence type="ECO:0000259" key="1">
    <source>
        <dbReference type="Pfam" id="PF13091"/>
    </source>
</evidence>
<name>A0ABT7EK48_9GAMM</name>
<dbReference type="InterPro" id="IPR059166">
    <property type="entry name" value="PLD-like_cat"/>
</dbReference>
<keyword evidence="3" id="KW-1185">Reference proteome</keyword>
<dbReference type="CDD" id="cd09176">
    <property type="entry name" value="PLDc_unchar6"/>
    <property type="match status" value="1"/>
</dbReference>